<dbReference type="InterPro" id="IPR001466">
    <property type="entry name" value="Beta-lactam-related"/>
</dbReference>
<dbReference type="EMBL" id="MU865320">
    <property type="protein sequence ID" value="KAK4228285.1"/>
    <property type="molecule type" value="Genomic_DNA"/>
</dbReference>
<dbReference type="InterPro" id="IPR012338">
    <property type="entry name" value="Beta-lactam/transpept-like"/>
</dbReference>
<keyword evidence="2" id="KW-0378">Hydrolase</keyword>
<dbReference type="Gene3D" id="3.40.710.10">
    <property type="entry name" value="DD-peptidase/beta-lactamase superfamily"/>
    <property type="match status" value="1"/>
</dbReference>
<comment type="caution">
    <text evidence="4">The sequence shown here is derived from an EMBL/GenBank/DDBJ whole genome shotgun (WGS) entry which is preliminary data.</text>
</comment>
<dbReference type="Proteomes" id="UP001301958">
    <property type="component" value="Unassembled WGS sequence"/>
</dbReference>
<keyword evidence="4" id="KW-0012">Acyltransferase</keyword>
<organism evidence="4 5">
    <name type="scientific">Podospora fimiseda</name>
    <dbReference type="NCBI Taxonomy" id="252190"/>
    <lineage>
        <taxon>Eukaryota</taxon>
        <taxon>Fungi</taxon>
        <taxon>Dikarya</taxon>
        <taxon>Ascomycota</taxon>
        <taxon>Pezizomycotina</taxon>
        <taxon>Sordariomycetes</taxon>
        <taxon>Sordariomycetidae</taxon>
        <taxon>Sordariales</taxon>
        <taxon>Podosporaceae</taxon>
        <taxon>Podospora</taxon>
    </lineage>
</organism>
<name>A0AAN7BRP9_9PEZI</name>
<protein>
    <submittedName>
        <fullName evidence="4">Acyltransferase LovD</fullName>
    </submittedName>
</protein>
<evidence type="ECO:0000256" key="2">
    <source>
        <dbReference type="ARBA" id="ARBA00022801"/>
    </source>
</evidence>
<accession>A0AAN7BRP9</accession>
<proteinExistence type="inferred from homology"/>
<keyword evidence="4" id="KW-0808">Transferase</keyword>
<evidence type="ECO:0000259" key="3">
    <source>
        <dbReference type="Pfam" id="PF00144"/>
    </source>
</evidence>
<dbReference type="Pfam" id="PF00144">
    <property type="entry name" value="Beta-lactamase"/>
    <property type="match status" value="1"/>
</dbReference>
<dbReference type="InterPro" id="IPR050789">
    <property type="entry name" value="Diverse_Enzym_Activities"/>
</dbReference>
<dbReference type="GO" id="GO:0016746">
    <property type="term" value="F:acyltransferase activity"/>
    <property type="evidence" value="ECO:0007669"/>
    <property type="project" value="UniProtKB-KW"/>
</dbReference>
<reference evidence="4" key="2">
    <citation type="submission" date="2023-05" db="EMBL/GenBank/DDBJ databases">
        <authorList>
            <consortium name="Lawrence Berkeley National Laboratory"/>
            <person name="Steindorff A."/>
            <person name="Hensen N."/>
            <person name="Bonometti L."/>
            <person name="Westerberg I."/>
            <person name="Brannstrom I.O."/>
            <person name="Guillou S."/>
            <person name="Cros-Aarteil S."/>
            <person name="Calhoun S."/>
            <person name="Haridas S."/>
            <person name="Kuo A."/>
            <person name="Mondo S."/>
            <person name="Pangilinan J."/>
            <person name="Riley R."/>
            <person name="Labutti K."/>
            <person name="Andreopoulos B."/>
            <person name="Lipzen A."/>
            <person name="Chen C."/>
            <person name="Yanf M."/>
            <person name="Daum C."/>
            <person name="Ng V."/>
            <person name="Clum A."/>
            <person name="Ohm R."/>
            <person name="Martin F."/>
            <person name="Silar P."/>
            <person name="Natvig D."/>
            <person name="Lalanne C."/>
            <person name="Gautier V."/>
            <person name="Ament-Velasquez S.L."/>
            <person name="Kruys A."/>
            <person name="Hutchinson M.I."/>
            <person name="Powell A.J."/>
            <person name="Barry K."/>
            <person name="Miller A.N."/>
            <person name="Grigoriev I.V."/>
            <person name="Debuchy R."/>
            <person name="Gladieux P."/>
            <person name="Thoren M.H."/>
            <person name="Johannesson H."/>
        </authorList>
    </citation>
    <scope>NUCLEOTIDE SEQUENCE</scope>
    <source>
        <strain evidence="4">CBS 990.96</strain>
    </source>
</reference>
<dbReference type="AlphaFoldDB" id="A0AAN7BRP9"/>
<feature type="domain" description="Beta-lactamase-related" evidence="3">
    <location>
        <begin position="47"/>
        <end position="378"/>
    </location>
</feature>
<evidence type="ECO:0000313" key="5">
    <source>
        <dbReference type="Proteomes" id="UP001301958"/>
    </source>
</evidence>
<evidence type="ECO:0000313" key="4">
    <source>
        <dbReference type="EMBL" id="KAK4228285.1"/>
    </source>
</evidence>
<sequence length="417" mass="45343">MPTQAFESRIQKAIDEGIIPGAVILATSKDGILSPVPSSSISFTNVDVVKGKLNYSTALGYSHLPPATPQPIPMTLDTVFTLASMTKLLTGIAILQLVERGKITLETDVAEILPELSSQPILTGFDTETGEPILTKRKNSILLRHLLSHSSGTSYVFLDENLKKYFEKTGKQLPMPLSPVGGKTVVGRFGYPLLFEPGEGWAYGSGMDWVGEIVRRVGGKGGLDEWVREEILSKVGVERDRITFYPSSHVKVAGMGNRNEETGKVEGYPGWGEGKSVEVFPGWGGGEEGGNTEEKMDEMGGEGAYADLRGYMKVMESLLRDDGKLLKSETVEMLFEGLLKEDKAKEGLKESVRNPGWIVGWVPDNGGKYDWGVGGLVTTEDAEEGGKGRRKGFLQWGGVFNLAWVSIYTVDGWGRDG</sequence>
<keyword evidence="5" id="KW-1185">Reference proteome</keyword>
<evidence type="ECO:0000256" key="1">
    <source>
        <dbReference type="ARBA" id="ARBA00009009"/>
    </source>
</evidence>
<dbReference type="SUPFAM" id="SSF56601">
    <property type="entry name" value="beta-lactamase/transpeptidase-like"/>
    <property type="match status" value="1"/>
</dbReference>
<dbReference type="GO" id="GO:0016787">
    <property type="term" value="F:hydrolase activity"/>
    <property type="evidence" value="ECO:0007669"/>
    <property type="project" value="UniProtKB-KW"/>
</dbReference>
<reference evidence="4" key="1">
    <citation type="journal article" date="2023" name="Mol. Phylogenet. Evol.">
        <title>Genome-scale phylogeny and comparative genomics of the fungal order Sordariales.</title>
        <authorList>
            <person name="Hensen N."/>
            <person name="Bonometti L."/>
            <person name="Westerberg I."/>
            <person name="Brannstrom I.O."/>
            <person name="Guillou S."/>
            <person name="Cros-Aarteil S."/>
            <person name="Calhoun S."/>
            <person name="Haridas S."/>
            <person name="Kuo A."/>
            <person name="Mondo S."/>
            <person name="Pangilinan J."/>
            <person name="Riley R."/>
            <person name="LaButti K."/>
            <person name="Andreopoulos B."/>
            <person name="Lipzen A."/>
            <person name="Chen C."/>
            <person name="Yan M."/>
            <person name="Daum C."/>
            <person name="Ng V."/>
            <person name="Clum A."/>
            <person name="Steindorff A."/>
            <person name="Ohm R.A."/>
            <person name="Martin F."/>
            <person name="Silar P."/>
            <person name="Natvig D.O."/>
            <person name="Lalanne C."/>
            <person name="Gautier V."/>
            <person name="Ament-Velasquez S.L."/>
            <person name="Kruys A."/>
            <person name="Hutchinson M.I."/>
            <person name="Powell A.J."/>
            <person name="Barry K."/>
            <person name="Miller A.N."/>
            <person name="Grigoriev I.V."/>
            <person name="Debuchy R."/>
            <person name="Gladieux P."/>
            <person name="Hiltunen Thoren M."/>
            <person name="Johannesson H."/>
        </authorList>
    </citation>
    <scope>NUCLEOTIDE SEQUENCE</scope>
    <source>
        <strain evidence="4">CBS 990.96</strain>
    </source>
</reference>
<gene>
    <name evidence="4" type="ORF">QBC38DRAFT_475310</name>
</gene>
<comment type="similarity">
    <text evidence="1">Belongs to the class-A beta-lactamase family.</text>
</comment>
<dbReference type="PANTHER" id="PTHR43283:SF17">
    <property type="entry name" value="(LOVD), PUTATIVE (AFU_ORTHOLOGUE AFUA_5G00920)-RELATED"/>
    <property type="match status" value="1"/>
</dbReference>
<dbReference type="PANTHER" id="PTHR43283">
    <property type="entry name" value="BETA-LACTAMASE-RELATED"/>
    <property type="match status" value="1"/>
</dbReference>